<evidence type="ECO:0000313" key="5">
    <source>
        <dbReference type="Proteomes" id="UP000595437"/>
    </source>
</evidence>
<accession>A0A7T8GPJ0</accession>
<dbReference type="InterPro" id="IPR001870">
    <property type="entry name" value="B30.2/SPRY"/>
</dbReference>
<protein>
    <recommendedName>
        <fullName evidence="3">B30.2/SPRY domain-containing protein</fullName>
    </recommendedName>
</protein>
<dbReference type="Gene3D" id="2.60.120.920">
    <property type="match status" value="1"/>
</dbReference>
<dbReference type="PANTHER" id="PTHR10598:SF0">
    <property type="entry name" value="SET1_ASH2 HISTONE METHYLTRANSFERASE COMPLEX SUBUNIT ASH2"/>
    <property type="match status" value="1"/>
</dbReference>
<dbReference type="GO" id="GO:0048188">
    <property type="term" value="C:Set1C/COMPASS complex"/>
    <property type="evidence" value="ECO:0007669"/>
    <property type="project" value="InterPro"/>
</dbReference>
<evidence type="ECO:0000313" key="4">
    <source>
        <dbReference type="EMBL" id="QQP35130.1"/>
    </source>
</evidence>
<sequence>DGYRYILAEADPHAPHKQEFDESSEMAGKPIPGFLCRALVSQSLLLSFQDRAQQINLSEDRLSLTGYKFYCTARSNHSVSRGAWFFETRITDLPEGAATRIGWAQKYANLQAPLGFDKFGYSVRSKKGTKFHESHGKTYSQGYTEGDVLGTLIELPEIRGRDYLSKSYKDKPLIKFKSHLYFEEKDRQAEALKNLKPLPGSKISFLKTGNHWERHFRIYMS</sequence>
<proteinExistence type="predicted"/>
<evidence type="ECO:0000256" key="1">
    <source>
        <dbReference type="ARBA" id="ARBA00004123"/>
    </source>
</evidence>
<name>A0A7T8GPJ0_CALRO</name>
<dbReference type="PROSITE" id="PS50188">
    <property type="entry name" value="B302_SPRY"/>
    <property type="match status" value="1"/>
</dbReference>
<dbReference type="InterPro" id="IPR043136">
    <property type="entry name" value="B30.2/SPRY_sf"/>
</dbReference>
<dbReference type="InterPro" id="IPR003877">
    <property type="entry name" value="SPRY_dom"/>
</dbReference>
<dbReference type="InterPro" id="IPR013320">
    <property type="entry name" value="ConA-like_dom_sf"/>
</dbReference>
<gene>
    <name evidence="4" type="ORF">FKW44_023272</name>
</gene>
<evidence type="ECO:0000259" key="3">
    <source>
        <dbReference type="PROSITE" id="PS50188"/>
    </source>
</evidence>
<dbReference type="InterPro" id="IPR037353">
    <property type="entry name" value="ASH2"/>
</dbReference>
<keyword evidence="5" id="KW-1185">Reference proteome</keyword>
<organism evidence="4 5">
    <name type="scientific">Caligus rogercresseyi</name>
    <name type="common">Sea louse</name>
    <dbReference type="NCBI Taxonomy" id="217165"/>
    <lineage>
        <taxon>Eukaryota</taxon>
        <taxon>Metazoa</taxon>
        <taxon>Ecdysozoa</taxon>
        <taxon>Arthropoda</taxon>
        <taxon>Crustacea</taxon>
        <taxon>Multicrustacea</taxon>
        <taxon>Hexanauplia</taxon>
        <taxon>Copepoda</taxon>
        <taxon>Siphonostomatoida</taxon>
        <taxon>Caligidae</taxon>
        <taxon>Caligus</taxon>
    </lineage>
</organism>
<dbReference type="Proteomes" id="UP000595437">
    <property type="component" value="Chromosome 18"/>
</dbReference>
<dbReference type="EMBL" id="CP045907">
    <property type="protein sequence ID" value="QQP35130.1"/>
    <property type="molecule type" value="Genomic_DNA"/>
</dbReference>
<evidence type="ECO:0000256" key="2">
    <source>
        <dbReference type="ARBA" id="ARBA00023242"/>
    </source>
</evidence>
<feature type="domain" description="B30.2/SPRY" evidence="3">
    <location>
        <begin position="23"/>
        <end position="210"/>
    </location>
</feature>
<reference evidence="5" key="1">
    <citation type="submission" date="2021-01" db="EMBL/GenBank/DDBJ databases">
        <title>Caligus Genome Assembly.</title>
        <authorList>
            <person name="Gallardo-Escarate C."/>
        </authorList>
    </citation>
    <scope>NUCLEOTIDE SEQUENCE [LARGE SCALE GENOMIC DNA]</scope>
</reference>
<keyword evidence="2" id="KW-0539">Nucleus</keyword>
<feature type="non-terminal residue" evidence="4">
    <location>
        <position position="1"/>
    </location>
</feature>
<dbReference type="SMART" id="SM00449">
    <property type="entry name" value="SPRY"/>
    <property type="match status" value="1"/>
</dbReference>
<dbReference type="PANTHER" id="PTHR10598">
    <property type="entry name" value="SET1/ASH2 HISTONE METHYLTRANSFERASE COMPLEX SUBUNIT ASH2"/>
    <property type="match status" value="1"/>
</dbReference>
<dbReference type="AlphaFoldDB" id="A0A7T8GPJ0"/>
<dbReference type="Pfam" id="PF00622">
    <property type="entry name" value="SPRY"/>
    <property type="match status" value="1"/>
</dbReference>
<dbReference type="OrthoDB" id="10266026at2759"/>
<comment type="subcellular location">
    <subcellularLocation>
        <location evidence="1">Nucleus</location>
    </subcellularLocation>
</comment>
<dbReference type="CDD" id="cd12872">
    <property type="entry name" value="SPRY_Ash2"/>
    <property type="match status" value="1"/>
</dbReference>
<dbReference type="GO" id="GO:0000976">
    <property type="term" value="F:transcription cis-regulatory region binding"/>
    <property type="evidence" value="ECO:0007669"/>
    <property type="project" value="TreeGrafter"/>
</dbReference>
<dbReference type="SUPFAM" id="SSF49899">
    <property type="entry name" value="Concanavalin A-like lectins/glucanases"/>
    <property type="match status" value="1"/>
</dbReference>